<dbReference type="SUPFAM" id="SSF159594">
    <property type="entry name" value="XCC0632-like"/>
    <property type="match status" value="1"/>
</dbReference>
<sequence>MKPLSCAATFLGLALALVTNSGCQVIPAPQPDPTHYYTLSLPDSVETTVPSSSTGLRVGLNRVDLAPYLRKGVLVVRKGGNEVVFNDFARWAEPLDAGISRSLQMCLSADPRISHVSVAPMSIDERRDYDVTIHVRRADGVLGASGATVRFVAVIDIARPGEPPHLEVQKAFNAPATAWDGHDYAALASDLSKDVVALAREIADSLPLAPTRR</sequence>
<evidence type="ECO:0000313" key="2">
    <source>
        <dbReference type="EMBL" id="OIR04355.1"/>
    </source>
</evidence>
<evidence type="ECO:0000259" key="1">
    <source>
        <dbReference type="Pfam" id="PF03886"/>
    </source>
</evidence>
<dbReference type="AlphaFoldDB" id="A0A1J5S8T8"/>
<protein>
    <recommendedName>
        <fullName evidence="1">ABC-type transport auxiliary lipoprotein component domain-containing protein</fullName>
    </recommendedName>
</protein>
<gene>
    <name evidence="2" type="ORF">GALL_135550</name>
</gene>
<feature type="domain" description="ABC-type transport auxiliary lipoprotein component" evidence="1">
    <location>
        <begin position="37"/>
        <end position="203"/>
    </location>
</feature>
<name>A0A1J5S8T8_9ZZZZ</name>
<comment type="caution">
    <text evidence="2">The sequence shown here is derived from an EMBL/GenBank/DDBJ whole genome shotgun (WGS) entry which is preliminary data.</text>
</comment>
<dbReference type="Gene3D" id="3.40.50.10610">
    <property type="entry name" value="ABC-type transport auxiliary lipoprotein component"/>
    <property type="match status" value="1"/>
</dbReference>
<accession>A0A1J5S8T8</accession>
<dbReference type="Pfam" id="PF03886">
    <property type="entry name" value="ABC_trans_aux"/>
    <property type="match status" value="1"/>
</dbReference>
<dbReference type="InterPro" id="IPR005586">
    <property type="entry name" value="ABC_trans_aux"/>
</dbReference>
<proteinExistence type="predicted"/>
<dbReference type="EMBL" id="MLJW01000058">
    <property type="protein sequence ID" value="OIR04355.1"/>
    <property type="molecule type" value="Genomic_DNA"/>
</dbReference>
<reference evidence="2" key="1">
    <citation type="submission" date="2016-10" db="EMBL/GenBank/DDBJ databases">
        <title>Sequence of Gallionella enrichment culture.</title>
        <authorList>
            <person name="Poehlein A."/>
            <person name="Muehling M."/>
            <person name="Daniel R."/>
        </authorList>
    </citation>
    <scope>NUCLEOTIDE SEQUENCE</scope>
</reference>
<organism evidence="2">
    <name type="scientific">mine drainage metagenome</name>
    <dbReference type="NCBI Taxonomy" id="410659"/>
    <lineage>
        <taxon>unclassified sequences</taxon>
        <taxon>metagenomes</taxon>
        <taxon>ecological metagenomes</taxon>
    </lineage>
</organism>